<evidence type="ECO:0000313" key="3">
    <source>
        <dbReference type="Proteomes" id="UP001597361"/>
    </source>
</evidence>
<accession>A0ABW4VP44</accession>
<proteinExistence type="predicted"/>
<comment type="caution">
    <text evidence="2">The sequence shown here is derived from an EMBL/GenBank/DDBJ whole genome shotgun (WGS) entry which is preliminary data.</text>
</comment>
<dbReference type="Gene3D" id="3.30.460.10">
    <property type="entry name" value="Beta Polymerase, domain 2"/>
    <property type="match status" value="1"/>
</dbReference>
<feature type="domain" description="Polymerase beta nucleotidyltransferase" evidence="1">
    <location>
        <begin position="12"/>
        <end position="101"/>
    </location>
</feature>
<keyword evidence="3" id="KW-1185">Reference proteome</keyword>
<dbReference type="CDD" id="cd05403">
    <property type="entry name" value="NT_KNTase_like"/>
    <property type="match status" value="1"/>
</dbReference>
<reference evidence="3" key="1">
    <citation type="journal article" date="2019" name="Int. J. Syst. Evol. Microbiol.">
        <title>The Global Catalogue of Microorganisms (GCM) 10K type strain sequencing project: providing services to taxonomists for standard genome sequencing and annotation.</title>
        <authorList>
            <consortium name="The Broad Institute Genomics Platform"/>
            <consortium name="The Broad Institute Genome Sequencing Center for Infectious Disease"/>
            <person name="Wu L."/>
            <person name="Ma J."/>
        </authorList>
    </citation>
    <scope>NUCLEOTIDE SEQUENCE [LARGE SCALE GENOMIC DNA]</scope>
    <source>
        <strain evidence="3">CGMCC 1.15180</strain>
    </source>
</reference>
<dbReference type="InterPro" id="IPR043519">
    <property type="entry name" value="NT_sf"/>
</dbReference>
<evidence type="ECO:0000313" key="2">
    <source>
        <dbReference type="EMBL" id="MFD2036557.1"/>
    </source>
</evidence>
<protein>
    <submittedName>
        <fullName evidence="2">Nucleotidyltransferase domain-containing protein</fullName>
    </submittedName>
</protein>
<dbReference type="InterPro" id="IPR041633">
    <property type="entry name" value="Polbeta"/>
</dbReference>
<dbReference type="RefSeq" id="WP_376887681.1">
    <property type="nucleotide sequence ID" value="NZ_JBHUHR010000045.1"/>
</dbReference>
<organism evidence="2 3">
    <name type="scientific">Belliella marina</name>
    <dbReference type="NCBI Taxonomy" id="1644146"/>
    <lineage>
        <taxon>Bacteria</taxon>
        <taxon>Pseudomonadati</taxon>
        <taxon>Bacteroidota</taxon>
        <taxon>Cytophagia</taxon>
        <taxon>Cytophagales</taxon>
        <taxon>Cyclobacteriaceae</taxon>
        <taxon>Belliella</taxon>
    </lineage>
</organism>
<dbReference type="Pfam" id="PF18765">
    <property type="entry name" value="Polbeta"/>
    <property type="match status" value="1"/>
</dbReference>
<name>A0ABW4VP44_9BACT</name>
<gene>
    <name evidence="2" type="ORF">ACFSKL_17250</name>
</gene>
<dbReference type="SUPFAM" id="SSF81301">
    <property type="entry name" value="Nucleotidyltransferase"/>
    <property type="match status" value="1"/>
</dbReference>
<sequence length="104" mass="12202">MVRFGLNPYIIEKINQVFQKHNQVEKVILYGSRAIGNYRIGSDIDLTLIGDNLDLTTLQLIETELDELLLPYKFDISLYRQIANQDLIKHIEEFGKVFFERIKT</sequence>
<dbReference type="EMBL" id="JBHUHR010000045">
    <property type="protein sequence ID" value="MFD2036557.1"/>
    <property type="molecule type" value="Genomic_DNA"/>
</dbReference>
<evidence type="ECO:0000259" key="1">
    <source>
        <dbReference type="Pfam" id="PF18765"/>
    </source>
</evidence>
<dbReference type="Proteomes" id="UP001597361">
    <property type="component" value="Unassembled WGS sequence"/>
</dbReference>